<evidence type="ECO:0000256" key="4">
    <source>
        <dbReference type="ARBA" id="ARBA00022777"/>
    </source>
</evidence>
<evidence type="ECO:0000256" key="6">
    <source>
        <dbReference type="SAM" id="MobiDB-lite"/>
    </source>
</evidence>
<dbReference type="PROSITE" id="PS50011">
    <property type="entry name" value="PROTEIN_KINASE_DOM"/>
    <property type="match status" value="1"/>
</dbReference>
<keyword evidence="2 8" id="KW-0808">Transferase</keyword>
<reference evidence="8" key="2">
    <citation type="submission" date="2020-07" db="EMBL/GenBank/DDBJ databases">
        <authorList>
            <person name="Vera ALvarez R."/>
            <person name="Arias-Moreno D.M."/>
            <person name="Jimenez-Jacinto V."/>
            <person name="Jimenez-Bremont J.F."/>
            <person name="Swaminathan K."/>
            <person name="Moose S.P."/>
            <person name="Guerrero-Gonzalez M.L."/>
            <person name="Marino-Ramirez L."/>
            <person name="Landsman D."/>
            <person name="Rodriguez-Kessler M."/>
            <person name="Delgado-Sanchez P."/>
        </authorList>
    </citation>
    <scope>NUCLEOTIDE SEQUENCE</scope>
    <source>
        <tissue evidence="8">Cladode</tissue>
    </source>
</reference>
<dbReference type="InterPro" id="IPR000719">
    <property type="entry name" value="Prot_kinase_dom"/>
</dbReference>
<accession>A0A7C9A5Q9</accession>
<dbReference type="InterPro" id="IPR050538">
    <property type="entry name" value="MAP_kinase_kinase_kinase"/>
</dbReference>
<keyword evidence="3" id="KW-0547">Nucleotide-binding</keyword>
<proteinExistence type="inferred from homology"/>
<reference evidence="8" key="1">
    <citation type="journal article" date="2013" name="J. Plant Res.">
        <title>Effect of fungi and light on seed germination of three Opuntia species from semiarid lands of central Mexico.</title>
        <authorList>
            <person name="Delgado-Sanchez P."/>
            <person name="Jimenez-Bremont J.F."/>
            <person name="Guerrero-Gonzalez Mde L."/>
            <person name="Flores J."/>
        </authorList>
    </citation>
    <scope>NUCLEOTIDE SEQUENCE</scope>
    <source>
        <tissue evidence="8">Cladode</tissue>
    </source>
</reference>
<keyword evidence="5" id="KW-0067">ATP-binding</keyword>
<name>A0A7C9A5Q9_OPUST</name>
<dbReference type="GO" id="GO:0005737">
    <property type="term" value="C:cytoplasm"/>
    <property type="evidence" value="ECO:0007669"/>
    <property type="project" value="TreeGrafter"/>
</dbReference>
<evidence type="ECO:0000256" key="1">
    <source>
        <dbReference type="ARBA" id="ARBA00006529"/>
    </source>
</evidence>
<dbReference type="EMBL" id="GISG01202121">
    <property type="protein sequence ID" value="MBA4658857.1"/>
    <property type="molecule type" value="Transcribed_RNA"/>
</dbReference>
<comment type="similarity">
    <text evidence="1">Belongs to the protein kinase superfamily. STE Ser/Thr protein kinase family. MAP kinase kinase kinase subfamily.</text>
</comment>
<organism evidence="8">
    <name type="scientific">Opuntia streptacantha</name>
    <name type="common">Prickly pear cactus</name>
    <name type="synonym">Opuntia cardona</name>
    <dbReference type="NCBI Taxonomy" id="393608"/>
    <lineage>
        <taxon>Eukaryota</taxon>
        <taxon>Viridiplantae</taxon>
        <taxon>Streptophyta</taxon>
        <taxon>Embryophyta</taxon>
        <taxon>Tracheophyta</taxon>
        <taxon>Spermatophyta</taxon>
        <taxon>Magnoliopsida</taxon>
        <taxon>eudicotyledons</taxon>
        <taxon>Gunneridae</taxon>
        <taxon>Pentapetalae</taxon>
        <taxon>Caryophyllales</taxon>
        <taxon>Cactineae</taxon>
        <taxon>Cactaceae</taxon>
        <taxon>Opuntioideae</taxon>
        <taxon>Opuntia</taxon>
    </lineage>
</organism>
<evidence type="ECO:0000259" key="7">
    <source>
        <dbReference type="PROSITE" id="PS50011"/>
    </source>
</evidence>
<dbReference type="PANTHER" id="PTHR48016:SF45">
    <property type="entry name" value="OS04G0559800 PROTEIN"/>
    <property type="match status" value="1"/>
</dbReference>
<evidence type="ECO:0000313" key="8">
    <source>
        <dbReference type="EMBL" id="MBA4658857.1"/>
    </source>
</evidence>
<evidence type="ECO:0000256" key="2">
    <source>
        <dbReference type="ARBA" id="ARBA00022679"/>
    </source>
</evidence>
<sequence>MPLKYLIMDVISPTFNLVWRLLSRRCRSSIELKVLPECLQINGQPCQLSFKGSPYWMAPEVIRNSNGCNLGVDIWSLGCTVIEMATARPPWSQYEGVAALFKIGNSKELPAIPRHLSDEGKDFVRQCLQRDPLKRPTAVQLLEHPFVRNAASLEKSFISSEPPAPLGNASGNVDMGHNKMSSRLESQGALKNHFKCQAVFSTLQKNEGAKKKKKGKTEREEKKKGKRQTKILVSIAMHCVYQFWECGAKRSGDHMLGMFSASTIV</sequence>
<dbReference type="InterPro" id="IPR011009">
    <property type="entry name" value="Kinase-like_dom_sf"/>
</dbReference>
<dbReference type="PANTHER" id="PTHR48016">
    <property type="entry name" value="MAP KINASE KINASE KINASE SSK2-RELATED-RELATED"/>
    <property type="match status" value="1"/>
</dbReference>
<dbReference type="GO" id="GO:0005524">
    <property type="term" value="F:ATP binding"/>
    <property type="evidence" value="ECO:0007669"/>
    <property type="project" value="UniProtKB-KW"/>
</dbReference>
<dbReference type="SMART" id="SM00220">
    <property type="entry name" value="S_TKc"/>
    <property type="match status" value="1"/>
</dbReference>
<protein>
    <submittedName>
        <fullName evidence="8">Mitogen-activated protein kinase kinase kinase</fullName>
        <ecNumber evidence="8">2.7.11.25</ecNumber>
    </submittedName>
</protein>
<keyword evidence="4 8" id="KW-0418">Kinase</keyword>
<dbReference type="SUPFAM" id="SSF56112">
    <property type="entry name" value="Protein kinase-like (PK-like)"/>
    <property type="match status" value="1"/>
</dbReference>
<evidence type="ECO:0000256" key="5">
    <source>
        <dbReference type="ARBA" id="ARBA00022840"/>
    </source>
</evidence>
<feature type="region of interest" description="Disordered" evidence="6">
    <location>
        <begin position="205"/>
        <end position="227"/>
    </location>
</feature>
<dbReference type="GO" id="GO:0004709">
    <property type="term" value="F:MAP kinase kinase kinase activity"/>
    <property type="evidence" value="ECO:0007669"/>
    <property type="project" value="UniProtKB-EC"/>
</dbReference>
<dbReference type="Pfam" id="PF00069">
    <property type="entry name" value="Pkinase"/>
    <property type="match status" value="1"/>
</dbReference>
<evidence type="ECO:0000256" key="3">
    <source>
        <dbReference type="ARBA" id="ARBA00022741"/>
    </source>
</evidence>
<dbReference type="Gene3D" id="1.10.510.10">
    <property type="entry name" value="Transferase(Phosphotransferase) domain 1"/>
    <property type="match status" value="1"/>
</dbReference>
<dbReference type="EC" id="2.7.11.25" evidence="8"/>
<dbReference type="AlphaFoldDB" id="A0A7C9A5Q9"/>
<feature type="domain" description="Protein kinase" evidence="7">
    <location>
        <begin position="1"/>
        <end position="147"/>
    </location>
</feature>